<comment type="similarity">
    <text evidence="1 2">Belongs to the DegT/DnrJ/EryC1 family.</text>
</comment>
<dbReference type="CDD" id="cd00616">
    <property type="entry name" value="AHBA_syn"/>
    <property type="match status" value="1"/>
</dbReference>
<dbReference type="InterPro" id="IPR015421">
    <property type="entry name" value="PyrdxlP-dep_Trfase_major"/>
</dbReference>
<dbReference type="RefSeq" id="WP_161817382.1">
    <property type="nucleotide sequence ID" value="NZ_JAACJS010000002.1"/>
</dbReference>
<dbReference type="EMBL" id="JAACJS010000002">
    <property type="protein sequence ID" value="NCI49085.1"/>
    <property type="molecule type" value="Genomic_DNA"/>
</dbReference>
<dbReference type="PIRSF" id="PIRSF000390">
    <property type="entry name" value="PLP_StrS"/>
    <property type="match status" value="1"/>
</dbReference>
<evidence type="ECO:0000256" key="2">
    <source>
        <dbReference type="RuleBase" id="RU004508"/>
    </source>
</evidence>
<proteinExistence type="inferred from homology"/>
<evidence type="ECO:0000313" key="4">
    <source>
        <dbReference type="Proteomes" id="UP000753802"/>
    </source>
</evidence>
<gene>
    <name evidence="3" type="ORF">GWC95_04070</name>
</gene>
<keyword evidence="3" id="KW-0032">Aminotransferase</keyword>
<dbReference type="Pfam" id="PF01041">
    <property type="entry name" value="DegT_DnrJ_EryC1"/>
    <property type="match status" value="1"/>
</dbReference>
<evidence type="ECO:0000256" key="1">
    <source>
        <dbReference type="ARBA" id="ARBA00037999"/>
    </source>
</evidence>
<name>A0ABW9ZVK9_9BACT</name>
<sequence length="390" mass="42844">MPGYELFDHEERNAVNAIFDANGGVLFAHGFDAIRNGVFKVREFEKTASEMFHVPYAQAVSSCTAALRVALAAFDLGPEDEVIIPSFTFVATAEAVLAAGAKLVVVDIDESFTMDPAAFEAAITDKTAVVIPVHMMSAPADLDRICAIAKKHNVKVIEDAAWGVGATWQGKALGTIGDMGCYSFDAGKCISTGEGGMILTNNEELFKKVRAYHDHGHEYATNVSRGEEGAIGVGFNYRMTELQGAIGIVQLGKLNKIISMQKANKAKLKKLLTEGGFPFRFRTIHDEGEGGDALFFILNNREQTQAFLKRMKEEGLGTKNVPDAMRWHFAKHWSHMFNKAGVYHDTYETQWQKSADILESSIALPVMIKMTDDRIAEIAEKLLKISKEIA</sequence>
<organism evidence="3 4">
    <name type="scientific">Sediminibacterium roseum</name>
    <dbReference type="NCBI Taxonomy" id="1978412"/>
    <lineage>
        <taxon>Bacteria</taxon>
        <taxon>Pseudomonadati</taxon>
        <taxon>Bacteroidota</taxon>
        <taxon>Chitinophagia</taxon>
        <taxon>Chitinophagales</taxon>
        <taxon>Chitinophagaceae</taxon>
        <taxon>Sediminibacterium</taxon>
    </lineage>
</organism>
<accession>A0ABW9ZVK9</accession>
<reference evidence="3 4" key="1">
    <citation type="submission" date="2020-01" db="EMBL/GenBank/DDBJ databases">
        <title>Genome analysis.</title>
        <authorList>
            <person name="Wu S."/>
            <person name="Wang G."/>
        </authorList>
    </citation>
    <scope>NUCLEOTIDE SEQUENCE [LARGE SCALE GENOMIC DNA]</scope>
    <source>
        <strain evidence="3 4">SYL130</strain>
    </source>
</reference>
<dbReference type="Gene3D" id="3.40.640.10">
    <property type="entry name" value="Type I PLP-dependent aspartate aminotransferase-like (Major domain)"/>
    <property type="match status" value="1"/>
</dbReference>
<comment type="caution">
    <text evidence="3">The sequence shown here is derived from an EMBL/GenBank/DDBJ whole genome shotgun (WGS) entry which is preliminary data.</text>
</comment>
<dbReference type="Proteomes" id="UP000753802">
    <property type="component" value="Unassembled WGS sequence"/>
</dbReference>
<dbReference type="InterPro" id="IPR000653">
    <property type="entry name" value="DegT/StrS_aminotransferase"/>
</dbReference>
<protein>
    <submittedName>
        <fullName evidence="3">DegT/DnrJ/EryC1/StrS family aminotransferase</fullName>
    </submittedName>
</protein>
<dbReference type="Gene3D" id="3.90.1150.10">
    <property type="entry name" value="Aspartate Aminotransferase, domain 1"/>
    <property type="match status" value="1"/>
</dbReference>
<dbReference type="GO" id="GO:0008483">
    <property type="term" value="F:transaminase activity"/>
    <property type="evidence" value="ECO:0007669"/>
    <property type="project" value="UniProtKB-KW"/>
</dbReference>
<dbReference type="InterPro" id="IPR015422">
    <property type="entry name" value="PyrdxlP-dep_Trfase_small"/>
</dbReference>
<keyword evidence="4" id="KW-1185">Reference proteome</keyword>
<evidence type="ECO:0000313" key="3">
    <source>
        <dbReference type="EMBL" id="NCI49085.1"/>
    </source>
</evidence>
<keyword evidence="2" id="KW-0663">Pyridoxal phosphate</keyword>
<keyword evidence="3" id="KW-0808">Transferase</keyword>
<dbReference type="PANTHER" id="PTHR30244:SF34">
    <property type="entry name" value="DTDP-4-AMINO-4,6-DIDEOXYGALACTOSE TRANSAMINASE"/>
    <property type="match status" value="1"/>
</dbReference>
<dbReference type="SUPFAM" id="SSF53383">
    <property type="entry name" value="PLP-dependent transferases"/>
    <property type="match status" value="1"/>
</dbReference>
<dbReference type="InterPro" id="IPR015424">
    <property type="entry name" value="PyrdxlP-dep_Trfase"/>
</dbReference>
<dbReference type="PANTHER" id="PTHR30244">
    <property type="entry name" value="TRANSAMINASE"/>
    <property type="match status" value="1"/>
</dbReference>